<sequence>MTDRIYRALHKYAVILHKYLLVRCYRYSVKGKGNPDLADFSLSTDIWKFFLIVFAEHQRGGKCSDALCPTGAIRFGCQCYMFVLHERMKWEDARGYCHRMGGSLLYVGSQGVSKNIKRFVKGNLGRRGMQKVNFYTCLIHTTAHDSNPAYLEQHKGSKRADGWYWQRGIGLKNKPLDKNIGDKFWAAKISNDHVSAGFEPSCMVLNGTDTFKWHAVYCSSENNFICEWKATPVRRTRKGKRRKSEDTETGENRRTKGDTTRQQKGGQEDGEAMSDDETGLENKKSKENVRDSERENG</sequence>
<comment type="caution">
    <text evidence="3">The sequence shown here is derived from an EMBL/GenBank/DDBJ whole genome shotgun (WGS) entry which is preliminary data.</text>
</comment>
<evidence type="ECO:0000259" key="2">
    <source>
        <dbReference type="PROSITE" id="PS50041"/>
    </source>
</evidence>
<feature type="compositionally biased region" description="Basic and acidic residues" evidence="1">
    <location>
        <begin position="243"/>
        <end position="261"/>
    </location>
</feature>
<accession>A0ABD0J887</accession>
<protein>
    <recommendedName>
        <fullName evidence="2">C-type lectin domain-containing protein</fullName>
    </recommendedName>
</protein>
<feature type="region of interest" description="Disordered" evidence="1">
    <location>
        <begin position="235"/>
        <end position="297"/>
    </location>
</feature>
<dbReference type="CDD" id="cd00037">
    <property type="entry name" value="CLECT"/>
    <property type="match status" value="1"/>
</dbReference>
<evidence type="ECO:0000256" key="1">
    <source>
        <dbReference type="SAM" id="MobiDB-lite"/>
    </source>
</evidence>
<dbReference type="PANTHER" id="PTHR45710">
    <property type="entry name" value="C-TYPE LECTIN DOMAIN-CONTAINING PROTEIN 180"/>
    <property type="match status" value="1"/>
</dbReference>
<dbReference type="SUPFAM" id="SSF56436">
    <property type="entry name" value="C-type lectin-like"/>
    <property type="match status" value="1"/>
</dbReference>
<dbReference type="Gene3D" id="3.10.100.10">
    <property type="entry name" value="Mannose-Binding Protein A, subunit A"/>
    <property type="match status" value="1"/>
</dbReference>
<dbReference type="InterPro" id="IPR016187">
    <property type="entry name" value="CTDL_fold"/>
</dbReference>
<proteinExistence type="predicted"/>
<name>A0ABD0J887_9CAEN</name>
<organism evidence="3 4">
    <name type="scientific">Batillaria attramentaria</name>
    <dbReference type="NCBI Taxonomy" id="370345"/>
    <lineage>
        <taxon>Eukaryota</taxon>
        <taxon>Metazoa</taxon>
        <taxon>Spiralia</taxon>
        <taxon>Lophotrochozoa</taxon>
        <taxon>Mollusca</taxon>
        <taxon>Gastropoda</taxon>
        <taxon>Caenogastropoda</taxon>
        <taxon>Sorbeoconcha</taxon>
        <taxon>Cerithioidea</taxon>
        <taxon>Batillariidae</taxon>
        <taxon>Batillaria</taxon>
    </lineage>
</organism>
<dbReference type="PANTHER" id="PTHR45710:SF26">
    <property type="entry name" value="RH26557P"/>
    <property type="match status" value="1"/>
</dbReference>
<feature type="compositionally biased region" description="Basic and acidic residues" evidence="1">
    <location>
        <begin position="280"/>
        <end position="297"/>
    </location>
</feature>
<evidence type="ECO:0000313" key="3">
    <source>
        <dbReference type="EMBL" id="KAK7465203.1"/>
    </source>
</evidence>
<feature type="domain" description="C-type lectin" evidence="2">
    <location>
        <begin position="75"/>
        <end position="227"/>
    </location>
</feature>
<dbReference type="InterPro" id="IPR050828">
    <property type="entry name" value="C-type_lectin/matrix_domain"/>
</dbReference>
<dbReference type="Pfam" id="PF00059">
    <property type="entry name" value="Lectin_C"/>
    <property type="match status" value="1"/>
</dbReference>
<dbReference type="PROSITE" id="PS50041">
    <property type="entry name" value="C_TYPE_LECTIN_2"/>
    <property type="match status" value="1"/>
</dbReference>
<dbReference type="InterPro" id="IPR001304">
    <property type="entry name" value="C-type_lectin-like"/>
</dbReference>
<dbReference type="SMART" id="SM00034">
    <property type="entry name" value="CLECT"/>
    <property type="match status" value="1"/>
</dbReference>
<keyword evidence="4" id="KW-1185">Reference proteome</keyword>
<reference evidence="3 4" key="1">
    <citation type="journal article" date="2023" name="Sci. Data">
        <title>Genome assembly of the Korean intertidal mud-creeper Batillaria attramentaria.</title>
        <authorList>
            <person name="Patra A.K."/>
            <person name="Ho P.T."/>
            <person name="Jun S."/>
            <person name="Lee S.J."/>
            <person name="Kim Y."/>
            <person name="Won Y.J."/>
        </authorList>
    </citation>
    <scope>NUCLEOTIDE SEQUENCE [LARGE SCALE GENOMIC DNA]</scope>
    <source>
        <strain evidence="3">Wonlab-2016</strain>
    </source>
</reference>
<dbReference type="EMBL" id="JACVVK020000571">
    <property type="protein sequence ID" value="KAK7465203.1"/>
    <property type="molecule type" value="Genomic_DNA"/>
</dbReference>
<dbReference type="Proteomes" id="UP001519460">
    <property type="component" value="Unassembled WGS sequence"/>
</dbReference>
<feature type="compositionally biased region" description="Acidic residues" evidence="1">
    <location>
        <begin position="268"/>
        <end position="279"/>
    </location>
</feature>
<gene>
    <name evidence="3" type="ORF">BaRGS_00037632</name>
</gene>
<evidence type="ECO:0000313" key="4">
    <source>
        <dbReference type="Proteomes" id="UP001519460"/>
    </source>
</evidence>
<dbReference type="AlphaFoldDB" id="A0ABD0J887"/>
<dbReference type="InterPro" id="IPR016186">
    <property type="entry name" value="C-type_lectin-like/link_sf"/>
</dbReference>